<evidence type="ECO:0000256" key="5">
    <source>
        <dbReference type="ARBA" id="ARBA00047761"/>
    </source>
</evidence>
<keyword evidence="4" id="KW-0539">Nucleus</keyword>
<dbReference type="Proteomes" id="UP001157418">
    <property type="component" value="Unassembled WGS sequence"/>
</dbReference>
<evidence type="ECO:0000313" key="8">
    <source>
        <dbReference type="Proteomes" id="UP001157418"/>
    </source>
</evidence>
<dbReference type="Gene3D" id="3.40.50.1000">
    <property type="entry name" value="HAD superfamily/HAD-like"/>
    <property type="match status" value="1"/>
</dbReference>
<comment type="subcellular location">
    <subcellularLocation>
        <location evidence="1">Nucleus</location>
    </subcellularLocation>
</comment>
<evidence type="ECO:0000256" key="6">
    <source>
        <dbReference type="ARBA" id="ARBA00048336"/>
    </source>
</evidence>
<evidence type="ECO:0000256" key="4">
    <source>
        <dbReference type="ARBA" id="ARBA00023242"/>
    </source>
</evidence>
<dbReference type="AlphaFoldDB" id="A0AAU9N0N4"/>
<comment type="caution">
    <text evidence="7">The sequence shown here is derived from an EMBL/GenBank/DDBJ whole genome shotgun (WGS) entry which is preliminary data.</text>
</comment>
<proteinExistence type="predicted"/>
<keyword evidence="3" id="KW-0378">Hydrolase</keyword>
<evidence type="ECO:0000256" key="1">
    <source>
        <dbReference type="ARBA" id="ARBA00004123"/>
    </source>
</evidence>
<organism evidence="7 8">
    <name type="scientific">Lactuca virosa</name>
    <dbReference type="NCBI Taxonomy" id="75947"/>
    <lineage>
        <taxon>Eukaryota</taxon>
        <taxon>Viridiplantae</taxon>
        <taxon>Streptophyta</taxon>
        <taxon>Embryophyta</taxon>
        <taxon>Tracheophyta</taxon>
        <taxon>Spermatophyta</taxon>
        <taxon>Magnoliopsida</taxon>
        <taxon>eudicotyledons</taxon>
        <taxon>Gunneridae</taxon>
        <taxon>Pentapetalae</taxon>
        <taxon>asterids</taxon>
        <taxon>campanulids</taxon>
        <taxon>Asterales</taxon>
        <taxon>Asteraceae</taxon>
        <taxon>Cichorioideae</taxon>
        <taxon>Cichorieae</taxon>
        <taxon>Lactucinae</taxon>
        <taxon>Lactuca</taxon>
    </lineage>
</organism>
<comment type="catalytic activity">
    <reaction evidence="6">
        <text>O-phospho-L-threonyl-[protein] + H2O = L-threonyl-[protein] + phosphate</text>
        <dbReference type="Rhea" id="RHEA:47004"/>
        <dbReference type="Rhea" id="RHEA-COMP:11060"/>
        <dbReference type="Rhea" id="RHEA-COMP:11605"/>
        <dbReference type="ChEBI" id="CHEBI:15377"/>
        <dbReference type="ChEBI" id="CHEBI:30013"/>
        <dbReference type="ChEBI" id="CHEBI:43474"/>
        <dbReference type="ChEBI" id="CHEBI:61977"/>
        <dbReference type="EC" id="3.1.3.16"/>
    </reaction>
</comment>
<keyword evidence="8" id="KW-1185">Reference proteome</keyword>
<accession>A0AAU9N0N4</accession>
<dbReference type="PANTHER" id="PTHR23081">
    <property type="entry name" value="RNA POLYMERASE II CTD PHOSPHATASE"/>
    <property type="match status" value="1"/>
</dbReference>
<dbReference type="PANTHER" id="PTHR23081:SF36">
    <property type="entry name" value="RNA POLYMERASE II SUBUNIT A C-TERMINAL DOMAIN PHOSPHATASE"/>
    <property type="match status" value="1"/>
</dbReference>
<dbReference type="InterPro" id="IPR039189">
    <property type="entry name" value="Fcp1"/>
</dbReference>
<evidence type="ECO:0000256" key="3">
    <source>
        <dbReference type="ARBA" id="ARBA00022801"/>
    </source>
</evidence>
<evidence type="ECO:0000256" key="2">
    <source>
        <dbReference type="ARBA" id="ARBA00013081"/>
    </source>
</evidence>
<protein>
    <recommendedName>
        <fullName evidence="2">protein-serine/threonine phosphatase</fullName>
        <ecNumber evidence="2">3.1.3.16</ecNumber>
    </recommendedName>
</protein>
<dbReference type="GO" id="GO:0008420">
    <property type="term" value="F:RNA polymerase II CTD heptapeptide repeat phosphatase activity"/>
    <property type="evidence" value="ECO:0007669"/>
    <property type="project" value="InterPro"/>
</dbReference>
<reference evidence="7 8" key="1">
    <citation type="submission" date="2022-01" db="EMBL/GenBank/DDBJ databases">
        <authorList>
            <person name="Xiong W."/>
            <person name="Schranz E."/>
        </authorList>
    </citation>
    <scope>NUCLEOTIDE SEQUENCE [LARGE SCALE GENOMIC DNA]</scope>
</reference>
<dbReference type="EMBL" id="CAKMRJ010003334">
    <property type="protein sequence ID" value="CAH1431612.1"/>
    <property type="molecule type" value="Genomic_DNA"/>
</dbReference>
<gene>
    <name evidence="7" type="ORF">LVIROSA_LOCUS18323</name>
</gene>
<evidence type="ECO:0000313" key="7">
    <source>
        <dbReference type="EMBL" id="CAH1431612.1"/>
    </source>
</evidence>
<name>A0AAU9N0N4_9ASTR</name>
<dbReference type="Gene3D" id="1.10.287.10">
    <property type="entry name" value="S15/NS1, RNA-binding"/>
    <property type="match status" value="1"/>
</dbReference>
<sequence length="161" mass="18167">MVNLLDPKKVYFDSRLIALTNCPKKHHKTLDVVLVQETVVLIPDDTERVWGKKDKENLILMEIYHFFASSCKELRCRGIALTVYGKEEEADTLIEQICKMFFFLQIAEGETSEVDAKYRALVAIGSLPSSASRRLVISSYGVWDALSGGQQPSTVHQVMTN</sequence>
<dbReference type="EC" id="3.1.3.16" evidence="2"/>
<dbReference type="InterPro" id="IPR023214">
    <property type="entry name" value="HAD_sf"/>
</dbReference>
<dbReference type="GO" id="GO:0005634">
    <property type="term" value="C:nucleus"/>
    <property type="evidence" value="ECO:0007669"/>
    <property type="project" value="UniProtKB-SubCell"/>
</dbReference>
<comment type="catalytic activity">
    <reaction evidence="5">
        <text>O-phospho-L-seryl-[protein] + H2O = L-seryl-[protein] + phosphate</text>
        <dbReference type="Rhea" id="RHEA:20629"/>
        <dbReference type="Rhea" id="RHEA-COMP:9863"/>
        <dbReference type="Rhea" id="RHEA-COMP:11604"/>
        <dbReference type="ChEBI" id="CHEBI:15377"/>
        <dbReference type="ChEBI" id="CHEBI:29999"/>
        <dbReference type="ChEBI" id="CHEBI:43474"/>
        <dbReference type="ChEBI" id="CHEBI:83421"/>
        <dbReference type="EC" id="3.1.3.16"/>
    </reaction>
</comment>